<reference evidence="1" key="1">
    <citation type="journal article" date="2021" name="Nat. Commun.">
        <title>Genetic determinants of endophytism in the Arabidopsis root mycobiome.</title>
        <authorList>
            <person name="Mesny F."/>
            <person name="Miyauchi S."/>
            <person name="Thiergart T."/>
            <person name="Pickel B."/>
            <person name="Atanasova L."/>
            <person name="Karlsson M."/>
            <person name="Huettel B."/>
            <person name="Barry K.W."/>
            <person name="Haridas S."/>
            <person name="Chen C."/>
            <person name="Bauer D."/>
            <person name="Andreopoulos W."/>
            <person name="Pangilinan J."/>
            <person name="LaButti K."/>
            <person name="Riley R."/>
            <person name="Lipzen A."/>
            <person name="Clum A."/>
            <person name="Drula E."/>
            <person name="Henrissat B."/>
            <person name="Kohler A."/>
            <person name="Grigoriev I.V."/>
            <person name="Martin F.M."/>
            <person name="Hacquard S."/>
        </authorList>
    </citation>
    <scope>NUCLEOTIDE SEQUENCE</scope>
    <source>
        <strain evidence="1">MPI-SDFR-AT-0120</strain>
    </source>
</reference>
<evidence type="ECO:0008006" key="3">
    <source>
        <dbReference type="Google" id="ProtNLM"/>
    </source>
</evidence>
<dbReference type="Proteomes" id="UP000813461">
    <property type="component" value="Unassembled WGS sequence"/>
</dbReference>
<organism evidence="1 2">
    <name type="scientific">Paraphoma chrysanthemicola</name>
    <dbReference type="NCBI Taxonomy" id="798071"/>
    <lineage>
        <taxon>Eukaryota</taxon>
        <taxon>Fungi</taxon>
        <taxon>Dikarya</taxon>
        <taxon>Ascomycota</taxon>
        <taxon>Pezizomycotina</taxon>
        <taxon>Dothideomycetes</taxon>
        <taxon>Pleosporomycetidae</taxon>
        <taxon>Pleosporales</taxon>
        <taxon>Pleosporineae</taxon>
        <taxon>Phaeosphaeriaceae</taxon>
        <taxon>Paraphoma</taxon>
    </lineage>
</organism>
<dbReference type="OrthoDB" id="10025998at2759"/>
<protein>
    <recommendedName>
        <fullName evidence="3">F-box domain-containing protein</fullName>
    </recommendedName>
</protein>
<keyword evidence="2" id="KW-1185">Reference proteome</keyword>
<accession>A0A8K0REL3</accession>
<evidence type="ECO:0000313" key="2">
    <source>
        <dbReference type="Proteomes" id="UP000813461"/>
    </source>
</evidence>
<dbReference type="AlphaFoldDB" id="A0A8K0REL3"/>
<gene>
    <name evidence="1" type="ORF">FB567DRAFT_614323</name>
</gene>
<sequence length="266" mass="29870">MPTALAHSSTSSTMMTSQMASATPMYNSCSTTLGSFLSSTYAPIQKVLISYLEPAEFVALSSVCRQVRTGLEDGLRSTCYNIDARLSKFFTNTKEFRRVQAITGALIDEEFALAFFMNKSTPNQLLLRFEWVFEQGNSSILSMVDFLVSDGWNAQQYLQKYPREQWDKFWKNHASGVRLFIDIDGYSSPLCTLLKHAPTTATLTFISWNAAYALFPRSALIDKDAHILQDLQTRSPDGAQHEAIRKLAKYGLKPKGLHLNHEARGT</sequence>
<proteinExistence type="predicted"/>
<evidence type="ECO:0000313" key="1">
    <source>
        <dbReference type="EMBL" id="KAH7092384.1"/>
    </source>
</evidence>
<name>A0A8K0REL3_9PLEO</name>
<dbReference type="EMBL" id="JAGMVJ010000003">
    <property type="protein sequence ID" value="KAH7092384.1"/>
    <property type="molecule type" value="Genomic_DNA"/>
</dbReference>
<comment type="caution">
    <text evidence="1">The sequence shown here is derived from an EMBL/GenBank/DDBJ whole genome shotgun (WGS) entry which is preliminary data.</text>
</comment>